<dbReference type="Gene3D" id="1.10.357.20">
    <property type="entry name" value="SLC41 divalent cation transporters, integral membrane domain"/>
    <property type="match status" value="1"/>
</dbReference>
<keyword evidence="4 8" id="KW-0812">Transmembrane</keyword>
<dbReference type="InterPro" id="IPR036739">
    <property type="entry name" value="SLC41_membr_dom_sf"/>
</dbReference>
<evidence type="ECO:0000256" key="7">
    <source>
        <dbReference type="ARBA" id="ARBA00023136"/>
    </source>
</evidence>
<keyword evidence="3" id="KW-0813">Transport</keyword>
<evidence type="ECO:0000259" key="9">
    <source>
        <dbReference type="PROSITE" id="PS51371"/>
    </source>
</evidence>
<keyword evidence="7 8" id="KW-0472">Membrane</keyword>
<evidence type="ECO:0000313" key="10">
    <source>
        <dbReference type="EMBL" id="SVC13096.1"/>
    </source>
</evidence>
<dbReference type="GO" id="GO:0015095">
    <property type="term" value="F:magnesium ion transmembrane transporter activity"/>
    <property type="evidence" value="ECO:0007669"/>
    <property type="project" value="InterPro"/>
</dbReference>
<proteinExistence type="inferred from homology"/>
<keyword evidence="6 8" id="KW-1133">Transmembrane helix</keyword>
<dbReference type="Pfam" id="PF00571">
    <property type="entry name" value="CBS"/>
    <property type="match status" value="1"/>
</dbReference>
<dbReference type="Gene3D" id="3.10.580.10">
    <property type="entry name" value="CBS-domain"/>
    <property type="match status" value="1"/>
</dbReference>
<evidence type="ECO:0000256" key="3">
    <source>
        <dbReference type="ARBA" id="ARBA00022448"/>
    </source>
</evidence>
<dbReference type="SUPFAM" id="SSF54631">
    <property type="entry name" value="CBS-domain pair"/>
    <property type="match status" value="1"/>
</dbReference>
<dbReference type="CDD" id="cd04606">
    <property type="entry name" value="CBS_pair_Mg_transporter"/>
    <property type="match status" value="1"/>
</dbReference>
<dbReference type="InterPro" id="IPR038076">
    <property type="entry name" value="MgtE_N_sf"/>
</dbReference>
<dbReference type="AlphaFoldDB" id="A0A382JMX3"/>
<evidence type="ECO:0000256" key="5">
    <source>
        <dbReference type="ARBA" id="ARBA00022842"/>
    </source>
</evidence>
<organism evidence="10">
    <name type="scientific">marine metagenome</name>
    <dbReference type="NCBI Taxonomy" id="408172"/>
    <lineage>
        <taxon>unclassified sequences</taxon>
        <taxon>metagenomes</taxon>
        <taxon>ecological metagenomes</taxon>
    </lineage>
</organism>
<dbReference type="Gene3D" id="1.25.60.10">
    <property type="entry name" value="MgtE N-terminal domain-like"/>
    <property type="match status" value="1"/>
</dbReference>
<dbReference type="InterPro" id="IPR000644">
    <property type="entry name" value="CBS_dom"/>
</dbReference>
<dbReference type="PROSITE" id="PS51371">
    <property type="entry name" value="CBS"/>
    <property type="match status" value="1"/>
</dbReference>
<comment type="similarity">
    <text evidence="2">Belongs to the SLC41A transporter family.</text>
</comment>
<name>A0A382JMX3_9ZZZZ</name>
<protein>
    <recommendedName>
        <fullName evidence="9">CBS domain-containing protein</fullName>
    </recommendedName>
</protein>
<feature type="transmembrane region" description="Helical" evidence="8">
    <location>
        <begin position="297"/>
        <end position="317"/>
    </location>
</feature>
<dbReference type="SUPFAM" id="SSF158791">
    <property type="entry name" value="MgtE N-terminal domain-like"/>
    <property type="match status" value="1"/>
</dbReference>
<evidence type="ECO:0000256" key="2">
    <source>
        <dbReference type="ARBA" id="ARBA00009749"/>
    </source>
</evidence>
<reference evidence="10" key="1">
    <citation type="submission" date="2018-05" db="EMBL/GenBank/DDBJ databases">
        <authorList>
            <person name="Lanie J.A."/>
            <person name="Ng W.-L."/>
            <person name="Kazmierczak K.M."/>
            <person name="Andrzejewski T.M."/>
            <person name="Davidsen T.M."/>
            <person name="Wayne K.J."/>
            <person name="Tettelin H."/>
            <person name="Glass J.I."/>
            <person name="Rusch D."/>
            <person name="Podicherti R."/>
            <person name="Tsui H.-C.T."/>
            <person name="Winkler M.E."/>
        </authorList>
    </citation>
    <scope>NUCLEOTIDE SEQUENCE</scope>
</reference>
<evidence type="ECO:0000256" key="1">
    <source>
        <dbReference type="ARBA" id="ARBA00004141"/>
    </source>
</evidence>
<dbReference type="EMBL" id="UINC01075174">
    <property type="protein sequence ID" value="SVC13096.1"/>
    <property type="molecule type" value="Genomic_DNA"/>
</dbReference>
<accession>A0A382JMX3</accession>
<feature type="domain" description="CBS" evidence="9">
    <location>
        <begin position="216"/>
        <end position="272"/>
    </location>
</feature>
<evidence type="ECO:0000256" key="4">
    <source>
        <dbReference type="ARBA" id="ARBA00022692"/>
    </source>
</evidence>
<dbReference type="SUPFAM" id="SSF161093">
    <property type="entry name" value="MgtE membrane domain-like"/>
    <property type="match status" value="1"/>
</dbReference>
<dbReference type="NCBIfam" id="TIGR00400">
    <property type="entry name" value="mgtE"/>
    <property type="match status" value="1"/>
</dbReference>
<keyword evidence="5" id="KW-0460">Magnesium</keyword>
<dbReference type="InterPro" id="IPR006669">
    <property type="entry name" value="MgtE_transporter"/>
</dbReference>
<feature type="non-terminal residue" evidence="10">
    <location>
        <position position="383"/>
    </location>
</feature>
<evidence type="ECO:0000256" key="8">
    <source>
        <dbReference type="SAM" id="Phobius"/>
    </source>
</evidence>
<dbReference type="SMART" id="SM00924">
    <property type="entry name" value="MgtE_N"/>
    <property type="match status" value="1"/>
</dbReference>
<gene>
    <name evidence="10" type="ORF">METZ01_LOCUS265950</name>
</gene>
<dbReference type="InterPro" id="IPR006667">
    <property type="entry name" value="SLC41_membr_dom"/>
</dbReference>
<evidence type="ECO:0000256" key="6">
    <source>
        <dbReference type="ARBA" id="ARBA00022989"/>
    </source>
</evidence>
<dbReference type="InterPro" id="IPR046342">
    <property type="entry name" value="CBS_dom_sf"/>
</dbReference>
<dbReference type="Pfam" id="PF03448">
    <property type="entry name" value="MgtE_N"/>
    <property type="match status" value="1"/>
</dbReference>
<dbReference type="InterPro" id="IPR006668">
    <property type="entry name" value="Mg_transptr_MgtE_intracell_dom"/>
</dbReference>
<dbReference type="Pfam" id="PF01769">
    <property type="entry name" value="MgtE"/>
    <property type="match status" value="1"/>
</dbReference>
<comment type="subcellular location">
    <subcellularLocation>
        <location evidence="1">Membrane</location>
        <topology evidence="1">Multi-pass membrane protein</topology>
    </subcellularLocation>
</comment>
<dbReference type="PANTHER" id="PTHR43773">
    <property type="entry name" value="MAGNESIUM TRANSPORTER MGTE"/>
    <property type="match status" value="1"/>
</dbReference>
<sequence>MKSESDILADKSNKDQSFQDTLTTIHKLLTQENKIELIKYVEEIHNADLAEIIQNLDDDNRSKFILSIKDSFDPEILTYLNDSLRDDVIEKIDIKKLASDVSELDVDDAVDVVEDLEESDQETFLSSIPDSERKLIEEGLNYPEDSAGRLMQRKFVAVDNSWNVGNAIDYLRNETENLPEDFYDVYLVDKADKVTGIVPLGRLMSSKRDVILNKIQNKKTRTIKVLTDQEEVAYQFTKYAMVSAPVVDDQDSIIGSITVDDVVEVIEEEREEDILKLGGVGQTDIFEDLINTIKSRFSWLLVNLLTAVAASIVIVFFQASIEKVVALAVLMPIVASMGGNAGTQTMTVAVRALATKELTPTNAIKIVIKETFVGGINGIIFAL</sequence>
<feature type="transmembrane region" description="Helical" evidence="8">
    <location>
        <begin position="324"/>
        <end position="342"/>
    </location>
</feature>
<dbReference type="GO" id="GO:0016020">
    <property type="term" value="C:membrane"/>
    <property type="evidence" value="ECO:0007669"/>
    <property type="project" value="UniProtKB-SubCell"/>
</dbReference>
<dbReference type="PANTHER" id="PTHR43773:SF1">
    <property type="entry name" value="MAGNESIUM TRANSPORTER MGTE"/>
    <property type="match status" value="1"/>
</dbReference>